<dbReference type="InterPro" id="IPR011043">
    <property type="entry name" value="Gal_Oxase/kelch_b-propeller"/>
</dbReference>
<sequence>MKVRIVVALSCLSLLAGIFFSCEEDLDFNPAIVTEDVIFASAERFRISGRIITNQRIDASDHGFQIADNPQFNQPIIVSLGERENPGRFLGEVDGLNLNTNYYIKAYIEIGGQSLFGNTIEASTLSPAILSFTPQTAPAGDIVTINGKNFTSDTEVFFGDLKADVIDISFESSIRVRVPSGGDIPTVSIRVVNQNLEIVSETSFRYILGRYTLIAEFPSTVRVFDGISLQEGDVFYLGKGSNTGQSLNEKMWRYQVGDVNWQEIDLLEENKWNAFSSSRYFGGGFLGVNVSSPNTRTFFRLQNGIITQLADLPFNVSDAVAFEISGKLYLAGGSLGNVIRKYDPTTGNWSTAGNTPFLVSSSTLSFTFENKQYFVNPEDSQILAYNPVLENWEGITLFPGTLGAGKGVATVVGNKAYLGLGTGTAQLWEYDFNNGIWTPKINFNGISLARTEGVYVHDGKIYFVRSPQGQFPGIRSEFWVFDPDRF</sequence>
<feature type="chain" id="PRO_5003847420" evidence="1">
    <location>
        <begin position="22"/>
        <end position="486"/>
    </location>
</feature>
<dbReference type="PROSITE" id="PS51257">
    <property type="entry name" value="PROKAR_LIPOPROTEIN"/>
    <property type="match status" value="1"/>
</dbReference>
<protein>
    <submittedName>
        <fullName evidence="3">IPT/TIG domain protein</fullName>
    </submittedName>
</protein>
<feature type="signal peptide" evidence="1">
    <location>
        <begin position="1"/>
        <end position="21"/>
    </location>
</feature>
<dbReference type="InterPro" id="IPR014756">
    <property type="entry name" value="Ig_E-set"/>
</dbReference>
<name>K1LCU9_CECL9</name>
<dbReference type="InterPro" id="IPR013783">
    <property type="entry name" value="Ig-like_fold"/>
</dbReference>
<evidence type="ECO:0000256" key="1">
    <source>
        <dbReference type="SAM" id="SignalP"/>
    </source>
</evidence>
<dbReference type="Proteomes" id="UP000004478">
    <property type="component" value="Unassembled WGS sequence"/>
</dbReference>
<proteinExistence type="predicted"/>
<dbReference type="SUPFAM" id="SSF81296">
    <property type="entry name" value="E set domains"/>
    <property type="match status" value="1"/>
</dbReference>
<dbReference type="InterPro" id="IPR002909">
    <property type="entry name" value="IPT_dom"/>
</dbReference>
<evidence type="ECO:0000313" key="3">
    <source>
        <dbReference type="EMBL" id="EKB50032.1"/>
    </source>
</evidence>
<evidence type="ECO:0000313" key="4">
    <source>
        <dbReference type="Proteomes" id="UP000004478"/>
    </source>
</evidence>
<dbReference type="InterPro" id="IPR015915">
    <property type="entry name" value="Kelch-typ_b-propeller"/>
</dbReference>
<dbReference type="CDD" id="cd00102">
    <property type="entry name" value="IPT"/>
    <property type="match status" value="1"/>
</dbReference>
<comment type="caution">
    <text evidence="3">The sequence shown here is derived from an EMBL/GenBank/DDBJ whole genome shotgun (WGS) entry which is preliminary data.</text>
</comment>
<organism evidence="3 4">
    <name type="scientific">Cecembia lonarensis (strain CCUG 58316 / KCTC 22772 / LW9)</name>
    <dbReference type="NCBI Taxonomy" id="1225176"/>
    <lineage>
        <taxon>Bacteria</taxon>
        <taxon>Pseudomonadati</taxon>
        <taxon>Bacteroidota</taxon>
        <taxon>Cytophagia</taxon>
        <taxon>Cytophagales</taxon>
        <taxon>Cyclobacteriaceae</taxon>
        <taxon>Cecembia</taxon>
    </lineage>
</organism>
<dbReference type="RefSeq" id="WP_009184354.1">
    <property type="nucleotide sequence ID" value="NZ_AMGM01000014.1"/>
</dbReference>
<dbReference type="Pfam" id="PF01833">
    <property type="entry name" value="TIG"/>
    <property type="match status" value="1"/>
</dbReference>
<dbReference type="EMBL" id="AMGM01000014">
    <property type="protein sequence ID" value="EKB50032.1"/>
    <property type="molecule type" value="Genomic_DNA"/>
</dbReference>
<feature type="domain" description="IPT/TIG" evidence="2">
    <location>
        <begin position="127"/>
        <end position="206"/>
    </location>
</feature>
<evidence type="ECO:0000259" key="2">
    <source>
        <dbReference type="Pfam" id="PF01833"/>
    </source>
</evidence>
<reference evidence="3 4" key="1">
    <citation type="journal article" date="2012" name="J. Bacteriol.">
        <title>Draft Genome Sequence of Cecembia lonarensis Strain LW9T, Isolated from Lonar Lake, a Haloalkaline Lake in India.</title>
        <authorList>
            <person name="Shivaji S."/>
            <person name="Ara S."/>
            <person name="Singh A."/>
            <person name="Pinnaka A.K."/>
        </authorList>
    </citation>
    <scope>NUCLEOTIDE SEQUENCE [LARGE SCALE GENOMIC DNA]</scope>
    <source>
        <strain evidence="3 4">LW9</strain>
    </source>
</reference>
<dbReference type="Gene3D" id="2.120.10.80">
    <property type="entry name" value="Kelch-type beta propeller"/>
    <property type="match status" value="1"/>
</dbReference>
<keyword evidence="1" id="KW-0732">Signal</keyword>
<keyword evidence="4" id="KW-1185">Reference proteome</keyword>
<accession>K1LCU9</accession>
<dbReference type="SUPFAM" id="SSF50965">
    <property type="entry name" value="Galactose oxidase, central domain"/>
    <property type="match status" value="1"/>
</dbReference>
<dbReference type="Gene3D" id="2.60.40.10">
    <property type="entry name" value="Immunoglobulins"/>
    <property type="match status" value="1"/>
</dbReference>
<gene>
    <name evidence="3" type="ORF">B879_01314</name>
</gene>
<dbReference type="AlphaFoldDB" id="K1LCU9"/>
<dbReference type="OrthoDB" id="103335at2"/>